<name>A0A194PQW1_PAPXU</name>
<protein>
    <submittedName>
        <fullName evidence="1">Uncharacterized protein</fullName>
    </submittedName>
</protein>
<sequence>MSYNYKDHAMAFAQFLPNMVKLDELQKITQNLDQELAESQKIMKEIKTMFDAASKVNVAQVNKNKKDNIVTHTITSEFLDASVPNLVMSDMKNEGEHQYSEEELQSLIAVMKNYAENLRNEVASSPSHSFDSAKKFEKIDLKEYAMNFDQVAKSLANIKFNTDVNNRNLELEAKLAQLCEDVHSFTQMVETKTAISECNKNWTDNQQGSKQRIALYYDETINKLLNGINEVTYLLKNKH</sequence>
<accession>A0A194PQW1</accession>
<reference evidence="1 2" key="1">
    <citation type="journal article" date="2015" name="Nat. Commun.">
        <title>Outbred genome sequencing and CRISPR/Cas9 gene editing in butterflies.</title>
        <authorList>
            <person name="Li X."/>
            <person name="Fan D."/>
            <person name="Zhang W."/>
            <person name="Liu G."/>
            <person name="Zhang L."/>
            <person name="Zhao L."/>
            <person name="Fang X."/>
            <person name="Chen L."/>
            <person name="Dong Y."/>
            <person name="Chen Y."/>
            <person name="Ding Y."/>
            <person name="Zhao R."/>
            <person name="Feng M."/>
            <person name="Zhu Y."/>
            <person name="Feng Y."/>
            <person name="Jiang X."/>
            <person name="Zhu D."/>
            <person name="Xiang H."/>
            <person name="Feng X."/>
            <person name="Li S."/>
            <person name="Wang J."/>
            <person name="Zhang G."/>
            <person name="Kronforst M.R."/>
            <person name="Wang W."/>
        </authorList>
    </citation>
    <scope>NUCLEOTIDE SEQUENCE [LARGE SCALE GENOMIC DNA]</scope>
    <source>
        <strain evidence="1">Ya'a_city_454_Px</strain>
        <tissue evidence="1">Whole body</tissue>
    </source>
</reference>
<dbReference type="EMBL" id="KQ459596">
    <property type="protein sequence ID" value="KPI95348.1"/>
    <property type="molecule type" value="Genomic_DNA"/>
</dbReference>
<keyword evidence="2" id="KW-1185">Reference proteome</keyword>
<dbReference type="Proteomes" id="UP000053268">
    <property type="component" value="Unassembled WGS sequence"/>
</dbReference>
<dbReference type="AlphaFoldDB" id="A0A194PQW1"/>
<gene>
    <name evidence="1" type="ORF">RR46_08807</name>
</gene>
<proteinExistence type="predicted"/>
<evidence type="ECO:0000313" key="1">
    <source>
        <dbReference type="EMBL" id="KPI95348.1"/>
    </source>
</evidence>
<evidence type="ECO:0000313" key="2">
    <source>
        <dbReference type="Proteomes" id="UP000053268"/>
    </source>
</evidence>
<organism evidence="1 2">
    <name type="scientific">Papilio xuthus</name>
    <name type="common">Asian swallowtail butterfly</name>
    <dbReference type="NCBI Taxonomy" id="66420"/>
    <lineage>
        <taxon>Eukaryota</taxon>
        <taxon>Metazoa</taxon>
        <taxon>Ecdysozoa</taxon>
        <taxon>Arthropoda</taxon>
        <taxon>Hexapoda</taxon>
        <taxon>Insecta</taxon>
        <taxon>Pterygota</taxon>
        <taxon>Neoptera</taxon>
        <taxon>Endopterygota</taxon>
        <taxon>Lepidoptera</taxon>
        <taxon>Glossata</taxon>
        <taxon>Ditrysia</taxon>
        <taxon>Papilionoidea</taxon>
        <taxon>Papilionidae</taxon>
        <taxon>Papilioninae</taxon>
        <taxon>Papilio</taxon>
    </lineage>
</organism>